<dbReference type="SUPFAM" id="SSF52833">
    <property type="entry name" value="Thioredoxin-like"/>
    <property type="match status" value="1"/>
</dbReference>
<dbReference type="InterPro" id="IPR003782">
    <property type="entry name" value="SCO1/SenC"/>
</dbReference>
<evidence type="ECO:0000256" key="3">
    <source>
        <dbReference type="SAM" id="SignalP"/>
    </source>
</evidence>
<evidence type="ECO:0000313" key="4">
    <source>
        <dbReference type="EMBL" id="QSX74554.1"/>
    </source>
</evidence>
<gene>
    <name evidence="4" type="ORF">HIV01_015435</name>
</gene>
<feature type="compositionally biased region" description="Basic and acidic residues" evidence="2">
    <location>
        <begin position="179"/>
        <end position="191"/>
    </location>
</feature>
<feature type="chain" id="PRO_5046405377" evidence="3">
    <location>
        <begin position="21"/>
        <end position="202"/>
    </location>
</feature>
<dbReference type="Proteomes" id="UP000663400">
    <property type="component" value="Chromosome"/>
</dbReference>
<comment type="similarity">
    <text evidence="1">Belongs to the SCO1/2 family.</text>
</comment>
<evidence type="ECO:0000256" key="2">
    <source>
        <dbReference type="SAM" id="MobiDB-lite"/>
    </source>
</evidence>
<evidence type="ECO:0000313" key="5">
    <source>
        <dbReference type="Proteomes" id="UP000663400"/>
    </source>
</evidence>
<dbReference type="Gene3D" id="3.40.30.10">
    <property type="entry name" value="Glutaredoxin"/>
    <property type="match status" value="1"/>
</dbReference>
<feature type="signal peptide" evidence="3">
    <location>
        <begin position="1"/>
        <end position="20"/>
    </location>
</feature>
<dbReference type="CDD" id="cd02968">
    <property type="entry name" value="SCO"/>
    <property type="match status" value="1"/>
</dbReference>
<proteinExistence type="inferred from homology"/>
<keyword evidence="3" id="KW-0732">Signal</keyword>
<dbReference type="Pfam" id="PF02630">
    <property type="entry name" value="SCO1-SenC"/>
    <property type="match status" value="1"/>
</dbReference>
<feature type="region of interest" description="Disordered" evidence="2">
    <location>
        <begin position="179"/>
        <end position="202"/>
    </location>
</feature>
<keyword evidence="5" id="KW-1185">Reference proteome</keyword>
<protein>
    <submittedName>
        <fullName evidence="4">SCO family protein</fullName>
    </submittedName>
</protein>
<name>A0ABX7RB11_9GAMM</name>
<sequence length="202" mass="21962">MKPVSLLLTALLAATMTAIASPATTALPKDSVYQLPVRLTDQSGKTWAWSARRGRPQIVAMFYTSCQYICPLIVDSGKAVERTLTPGERANMGILLVSMDPARDTPDALTAVVKKRGLDTRQWTLASPAPSQVRDVANVLGVRFRKLEDGEFNHTSALILLDADGRVVARTEQVGSKADPEFLQEVRRVSHEGPGAVRPQGR</sequence>
<dbReference type="PANTHER" id="PTHR12151">
    <property type="entry name" value="ELECTRON TRANSPORT PROTIN SCO1/SENC FAMILY MEMBER"/>
    <property type="match status" value="1"/>
</dbReference>
<dbReference type="EMBL" id="CP071517">
    <property type="protein sequence ID" value="QSX74554.1"/>
    <property type="molecule type" value="Genomic_DNA"/>
</dbReference>
<dbReference type="PANTHER" id="PTHR12151:SF25">
    <property type="entry name" value="LINALOOL DEHYDRATASE_ISOMERASE DOMAIN-CONTAINING PROTEIN"/>
    <property type="match status" value="1"/>
</dbReference>
<reference evidence="4 5" key="1">
    <citation type="submission" date="2021-02" db="EMBL/GenBank/DDBJ databases">
        <title>Lysobacter arenosi sp. nov., isolated from soil of gangwondo yeongwol, south Korea.</title>
        <authorList>
            <person name="Kim K.R."/>
            <person name="Kim K.H."/>
            <person name="Jeon C.O."/>
        </authorList>
    </citation>
    <scope>NUCLEOTIDE SEQUENCE [LARGE SCALE GENOMIC DNA]</scope>
    <source>
        <strain evidence="4 5">R7</strain>
    </source>
</reference>
<dbReference type="InterPro" id="IPR036249">
    <property type="entry name" value="Thioredoxin-like_sf"/>
</dbReference>
<organism evidence="4 5">
    <name type="scientific">Lysobacter arenosi</name>
    <dbReference type="NCBI Taxonomy" id="2795387"/>
    <lineage>
        <taxon>Bacteria</taxon>
        <taxon>Pseudomonadati</taxon>
        <taxon>Pseudomonadota</taxon>
        <taxon>Gammaproteobacteria</taxon>
        <taxon>Lysobacterales</taxon>
        <taxon>Lysobacteraceae</taxon>
        <taxon>Lysobacter</taxon>
    </lineage>
</organism>
<evidence type="ECO:0000256" key="1">
    <source>
        <dbReference type="ARBA" id="ARBA00010996"/>
    </source>
</evidence>
<accession>A0ABX7RB11</accession>